<name>A0AAU8ACW2_9RHOB</name>
<evidence type="ECO:0000313" key="6">
    <source>
        <dbReference type="EMBL" id="XCC92735.1"/>
    </source>
</evidence>
<dbReference type="EMBL" id="CP123384">
    <property type="protein sequence ID" value="XCC92735.1"/>
    <property type="molecule type" value="Genomic_DNA"/>
</dbReference>
<keyword evidence="2" id="KW-0805">Transcription regulation</keyword>
<accession>A0AAU8ACW2</accession>
<sequence length="304" mass="33750">MRFNKLDMNLLAALDILLKTRSVTRAAEEMFITQSAMSNALGRLRTFFDDPLLVQVGRGMELSPLAETLQEPVREIMMRVESATRIRPVFDPLTDARTFNIVISDYSLAVLGAQLSRRVAEEAPNIRLNLRPQHADPAKLLDRGEADMLIVPDYLGASEQEHEILFEDELVVLIDGSGPHAGAEMTLERFAAAPQVLMEPLTGQESYSAVAIRNAGIVPRKVLSSYLFSSIPELIRGTDRIGLIQRRLAQIAVARGGMEVHPAPFAVAPLRQSLRWHAHRTRDPGLIWMRGLLKACVADAEREG</sequence>
<proteinExistence type="inferred from homology"/>
<dbReference type="RefSeq" id="WP_353471562.1">
    <property type="nucleotide sequence ID" value="NZ_CP123384.1"/>
</dbReference>
<dbReference type="GO" id="GO:0003677">
    <property type="term" value="F:DNA binding"/>
    <property type="evidence" value="ECO:0007669"/>
    <property type="project" value="UniProtKB-KW"/>
</dbReference>
<dbReference type="Gene3D" id="3.40.190.10">
    <property type="entry name" value="Periplasmic binding protein-like II"/>
    <property type="match status" value="2"/>
</dbReference>
<evidence type="ECO:0000256" key="3">
    <source>
        <dbReference type="ARBA" id="ARBA00023125"/>
    </source>
</evidence>
<dbReference type="AlphaFoldDB" id="A0AAU8ACW2"/>
<dbReference type="GO" id="GO:0003700">
    <property type="term" value="F:DNA-binding transcription factor activity"/>
    <property type="evidence" value="ECO:0007669"/>
    <property type="project" value="InterPro"/>
</dbReference>
<dbReference type="InterPro" id="IPR050389">
    <property type="entry name" value="LysR-type_TF"/>
</dbReference>
<dbReference type="SUPFAM" id="SSF46785">
    <property type="entry name" value="Winged helix' DNA-binding domain"/>
    <property type="match status" value="1"/>
</dbReference>
<comment type="similarity">
    <text evidence="1">Belongs to the LysR transcriptional regulatory family.</text>
</comment>
<dbReference type="PANTHER" id="PTHR30118:SF6">
    <property type="entry name" value="HTH-TYPE TRANSCRIPTIONAL REGULATOR LEUO"/>
    <property type="match status" value="1"/>
</dbReference>
<evidence type="ECO:0000256" key="1">
    <source>
        <dbReference type="ARBA" id="ARBA00009437"/>
    </source>
</evidence>
<dbReference type="InterPro" id="IPR005119">
    <property type="entry name" value="LysR_subst-bd"/>
</dbReference>
<protein>
    <submittedName>
        <fullName evidence="6">LysR substrate-binding domain-containing protein</fullName>
    </submittedName>
</protein>
<dbReference type="PROSITE" id="PS50931">
    <property type="entry name" value="HTH_LYSR"/>
    <property type="match status" value="1"/>
</dbReference>
<dbReference type="InterPro" id="IPR000847">
    <property type="entry name" value="LysR_HTH_N"/>
</dbReference>
<dbReference type="InterPro" id="IPR036388">
    <property type="entry name" value="WH-like_DNA-bd_sf"/>
</dbReference>
<evidence type="ECO:0000259" key="5">
    <source>
        <dbReference type="PROSITE" id="PS50931"/>
    </source>
</evidence>
<keyword evidence="4" id="KW-0804">Transcription</keyword>
<organism evidence="6">
    <name type="scientific">Alloyangia sp. H15</name>
    <dbReference type="NCBI Taxonomy" id="3029062"/>
    <lineage>
        <taxon>Bacteria</taxon>
        <taxon>Pseudomonadati</taxon>
        <taxon>Pseudomonadota</taxon>
        <taxon>Alphaproteobacteria</taxon>
        <taxon>Rhodobacterales</taxon>
        <taxon>Roseobacteraceae</taxon>
        <taxon>Alloyangia</taxon>
    </lineage>
</organism>
<feature type="domain" description="HTH lysR-type" evidence="5">
    <location>
        <begin position="6"/>
        <end position="63"/>
    </location>
</feature>
<evidence type="ECO:0000256" key="2">
    <source>
        <dbReference type="ARBA" id="ARBA00023015"/>
    </source>
</evidence>
<dbReference type="Gene3D" id="1.10.10.10">
    <property type="entry name" value="Winged helix-like DNA-binding domain superfamily/Winged helix DNA-binding domain"/>
    <property type="match status" value="1"/>
</dbReference>
<dbReference type="Pfam" id="PF00126">
    <property type="entry name" value="HTH_1"/>
    <property type="match status" value="1"/>
</dbReference>
<dbReference type="PANTHER" id="PTHR30118">
    <property type="entry name" value="HTH-TYPE TRANSCRIPTIONAL REGULATOR LEUO-RELATED"/>
    <property type="match status" value="1"/>
</dbReference>
<gene>
    <name evidence="6" type="ORF">PVT71_09605</name>
</gene>
<dbReference type="InterPro" id="IPR036390">
    <property type="entry name" value="WH_DNA-bd_sf"/>
</dbReference>
<evidence type="ECO:0000256" key="4">
    <source>
        <dbReference type="ARBA" id="ARBA00023163"/>
    </source>
</evidence>
<dbReference type="SUPFAM" id="SSF53850">
    <property type="entry name" value="Periplasmic binding protein-like II"/>
    <property type="match status" value="1"/>
</dbReference>
<reference evidence="6" key="1">
    <citation type="submission" date="2023-02" db="EMBL/GenBank/DDBJ databases">
        <title>Description and genomic characterization of Salipiger bruguierae sp. nov., isolated from the sediment of mangrove plant Bruguiera sexangula.</title>
        <authorList>
            <person name="Long M."/>
        </authorList>
    </citation>
    <scope>NUCLEOTIDE SEQUENCE</scope>
    <source>
        <strain evidence="6">H15</strain>
    </source>
</reference>
<dbReference type="Pfam" id="PF03466">
    <property type="entry name" value="LysR_substrate"/>
    <property type="match status" value="1"/>
</dbReference>
<keyword evidence="3" id="KW-0238">DNA-binding</keyword>